<keyword evidence="4" id="KW-0540">Nuclease</keyword>
<dbReference type="InterPro" id="IPR001044">
    <property type="entry name" value="XPG/Rad2_eukaryotes"/>
</dbReference>
<name>A0A0P1KRU1_9SACH</name>
<gene>
    <name evidence="15" type="ORF">LAQU0_S05e06040g</name>
</gene>
<feature type="compositionally biased region" description="Basic and acidic residues" evidence="12">
    <location>
        <begin position="630"/>
        <end position="642"/>
    </location>
</feature>
<evidence type="ECO:0000256" key="3">
    <source>
        <dbReference type="ARBA" id="ARBA00005283"/>
    </source>
</evidence>
<dbReference type="InterPro" id="IPR008918">
    <property type="entry name" value="HhH2"/>
</dbReference>
<dbReference type="PRINTS" id="PR00853">
    <property type="entry name" value="XPGRADSUPER"/>
</dbReference>
<feature type="compositionally biased region" description="Polar residues" evidence="12">
    <location>
        <begin position="456"/>
        <end position="465"/>
    </location>
</feature>
<dbReference type="GO" id="GO:0004520">
    <property type="term" value="F:DNA endonuclease activity"/>
    <property type="evidence" value="ECO:0007669"/>
    <property type="project" value="TreeGrafter"/>
</dbReference>
<feature type="region of interest" description="Disordered" evidence="12">
    <location>
        <begin position="621"/>
        <end position="645"/>
    </location>
</feature>
<feature type="domain" description="XPG N-terminal" evidence="14">
    <location>
        <begin position="1"/>
        <end position="98"/>
    </location>
</feature>
<dbReference type="GO" id="GO:0003697">
    <property type="term" value="F:single-stranded DNA binding"/>
    <property type="evidence" value="ECO:0007669"/>
    <property type="project" value="InterPro"/>
</dbReference>
<dbReference type="InterPro" id="IPR019974">
    <property type="entry name" value="XPG_CS"/>
</dbReference>
<evidence type="ECO:0000256" key="8">
    <source>
        <dbReference type="ARBA" id="ARBA00022801"/>
    </source>
</evidence>
<dbReference type="OrthoDB" id="31113at2759"/>
<feature type="domain" description="XPG-I" evidence="13">
    <location>
        <begin position="783"/>
        <end position="852"/>
    </location>
</feature>
<dbReference type="PANTHER" id="PTHR16171">
    <property type="entry name" value="DNA REPAIR PROTEIN COMPLEMENTING XP-G CELLS-RELATED"/>
    <property type="match status" value="1"/>
</dbReference>
<dbReference type="SMART" id="SM00484">
    <property type="entry name" value="XPGI"/>
    <property type="match status" value="1"/>
</dbReference>
<dbReference type="InterPro" id="IPR006086">
    <property type="entry name" value="XPG-I_dom"/>
</dbReference>
<evidence type="ECO:0000313" key="15">
    <source>
        <dbReference type="EMBL" id="CUS22468.1"/>
    </source>
</evidence>
<dbReference type="Gene3D" id="1.10.150.20">
    <property type="entry name" value="5' to 3' exonuclease, C-terminal subdomain"/>
    <property type="match status" value="1"/>
</dbReference>
<feature type="compositionally biased region" description="Basic and acidic residues" evidence="12">
    <location>
        <begin position="118"/>
        <end position="127"/>
    </location>
</feature>
<dbReference type="InterPro" id="IPR006085">
    <property type="entry name" value="XPG_DNA_repair_N"/>
</dbReference>
<evidence type="ECO:0000259" key="14">
    <source>
        <dbReference type="SMART" id="SM00485"/>
    </source>
</evidence>
<dbReference type="SUPFAM" id="SSF47807">
    <property type="entry name" value="5' to 3' exonuclease, C-terminal subdomain"/>
    <property type="match status" value="1"/>
</dbReference>
<reference evidence="16" key="1">
    <citation type="submission" date="2015-10" db="EMBL/GenBank/DDBJ databases">
        <authorList>
            <person name="Devillers H."/>
        </authorList>
    </citation>
    <scope>NUCLEOTIDE SEQUENCE [LARGE SCALE GENOMIC DNA]</scope>
</reference>
<comment type="similarity">
    <text evidence="3">Belongs to the XPG/RAD2 endonuclease family. XPG subfamily.</text>
</comment>
<dbReference type="InterPro" id="IPR006084">
    <property type="entry name" value="XPG/Rad2"/>
</dbReference>
<dbReference type="InterPro" id="IPR029060">
    <property type="entry name" value="PIN-like_dom_sf"/>
</dbReference>
<comment type="subcellular location">
    <subcellularLocation>
        <location evidence="2">Nucleus</location>
    </subcellularLocation>
</comment>
<feature type="region of interest" description="Disordered" evidence="12">
    <location>
        <begin position="682"/>
        <end position="703"/>
    </location>
</feature>
<proteinExistence type="inferred from homology"/>
<keyword evidence="10" id="KW-0234">DNA repair</keyword>
<evidence type="ECO:0000256" key="6">
    <source>
        <dbReference type="ARBA" id="ARBA00022759"/>
    </source>
</evidence>
<dbReference type="PRINTS" id="PR00066">
    <property type="entry name" value="XRODRMPGMNTG"/>
</dbReference>
<dbReference type="Gene3D" id="3.40.50.1010">
    <property type="entry name" value="5'-nuclease"/>
    <property type="match status" value="2"/>
</dbReference>
<dbReference type="CDD" id="cd09904">
    <property type="entry name" value="H3TH_XPG"/>
    <property type="match status" value="1"/>
</dbReference>
<feature type="compositionally biased region" description="Basic and acidic residues" evidence="12">
    <location>
        <begin position="466"/>
        <end position="502"/>
    </location>
</feature>
<dbReference type="SUPFAM" id="SSF88723">
    <property type="entry name" value="PIN domain-like"/>
    <property type="match status" value="1"/>
</dbReference>
<dbReference type="GO" id="GO:0046872">
    <property type="term" value="F:metal ion binding"/>
    <property type="evidence" value="ECO:0007669"/>
    <property type="project" value="UniProtKB-KW"/>
</dbReference>
<dbReference type="Pfam" id="PF00752">
    <property type="entry name" value="XPG_N"/>
    <property type="match status" value="1"/>
</dbReference>
<evidence type="ECO:0000256" key="5">
    <source>
        <dbReference type="ARBA" id="ARBA00022723"/>
    </source>
</evidence>
<keyword evidence="9" id="KW-0460">Magnesium</keyword>
<feature type="compositionally biased region" description="Basic and acidic residues" evidence="12">
    <location>
        <begin position="419"/>
        <end position="433"/>
    </location>
</feature>
<feature type="compositionally biased region" description="Basic and acidic residues" evidence="12">
    <location>
        <begin position="440"/>
        <end position="451"/>
    </location>
</feature>
<accession>A0A0P1KRU1</accession>
<protein>
    <submittedName>
        <fullName evidence="15">LAQU0S05e06040g1_1</fullName>
    </submittedName>
</protein>
<dbReference type="SMART" id="SM00279">
    <property type="entry name" value="HhH2"/>
    <property type="match status" value="1"/>
</dbReference>
<dbReference type="Proteomes" id="UP000236544">
    <property type="component" value="Unassembled WGS sequence"/>
</dbReference>
<organism evidence="15 16">
    <name type="scientific">Lachancea quebecensis</name>
    <dbReference type="NCBI Taxonomy" id="1654605"/>
    <lineage>
        <taxon>Eukaryota</taxon>
        <taxon>Fungi</taxon>
        <taxon>Dikarya</taxon>
        <taxon>Ascomycota</taxon>
        <taxon>Saccharomycotina</taxon>
        <taxon>Saccharomycetes</taxon>
        <taxon>Saccharomycetales</taxon>
        <taxon>Saccharomycetaceae</taxon>
        <taxon>Lachancea</taxon>
    </lineage>
</organism>
<keyword evidence="8" id="KW-0378">Hydrolase</keyword>
<keyword evidence="16" id="KW-1185">Reference proteome</keyword>
<evidence type="ECO:0000256" key="11">
    <source>
        <dbReference type="ARBA" id="ARBA00023242"/>
    </source>
</evidence>
<dbReference type="GO" id="GO:0005634">
    <property type="term" value="C:nucleus"/>
    <property type="evidence" value="ECO:0007669"/>
    <property type="project" value="UniProtKB-SubCell"/>
</dbReference>
<evidence type="ECO:0000313" key="16">
    <source>
        <dbReference type="Proteomes" id="UP000236544"/>
    </source>
</evidence>
<evidence type="ECO:0000256" key="10">
    <source>
        <dbReference type="ARBA" id="ARBA00023204"/>
    </source>
</evidence>
<sequence length="1037" mass="118674">MGVHALWDIVGPTAKPVRLESLSNKRLAVDASIWIYQFLKAVRDKEGNAMRYSHVVGFYRRICKLLYFGIKPVFVFDGGAPALKRRTIQQRKERRQGRRDNAVSTAKKLLALQMQKGDRDTNREKALRGTSQTHVHRQDDEYDLPKIPGFKYDESDTRINADDFKAIMENIDELDGVDLDAVNPASREFEELPKSTQYMILSALRLKSRLRMGYSKEQLEEIFPDSMDFSKFQIDMVKRRNFFTQKLMSATNTHDGGASKLDAEPYKRVAGQRGKEYQLIRTENGWALSLTGNDGSEISKAIVVDEPQRQTEGEFTKRPEFQGEDDEDEDIDWEDVDVEKKKSEKELDYSIKASMLSVKASTVRSGGGQSFLDSRTTGTRGDGPQDKLVYVSSEPELIEDEDEDEDDFSELTKEIQLMEDLKNKRGTRSKESQMRNSSFQEHDKRETDFKRPSSLARPSTRNESANTKERMKTIDTEKEADEREKIKKNGVLEKSRQGRELADFIAPSYSQKKVLDNSPQKPSSIETEKPNSSSNSEQNLQFVMDKIHHLNEKQNQQAEVTPATERTKSHDSELAQTYSQGPEHEERSVQEVPVQEMPVQETPIQETPAWFKSAPDFNPHLGTSFLTSTTEKEPTQTEDERMGLLTGSKAAELLYQRDVLDKDNKYNGNQSNAEDDVIEIAPPENAAAGKTSEEEESVDSTVDQDEAQVPVVDYDFSEDEEDALVHQLREEEQDYNAFKTTLNPSIASATFVDEELHNQQMRDKRDSDEVTAAMVAEVQDLLTRFGIPFMTAPMEAEAQCAELLILKLVDGIITDDSDIFLFGGDRVYKNMFQEKNYVEYYYSDLMKKELGLDREKFIDLAQLLGSDYTTGVKSVGPVSAMEILAEFGSLQKFRNWYNEGQFNKKKQEEESTFEKRLRKKLVTNEVILDTEFPSDLVKEAYLRPEVDHDATKFTWGVPDLDRLRNFFQSTVGWPQEKTDEVMIPLIREVNNRKKTGIQNTLTNFFPSEYIKASKDIKLGKRIKNASGKLKMKKQRTE</sequence>
<dbReference type="FunFam" id="3.40.50.1010:FF:000061">
    <property type="entry name" value="Single-stranded DNA endonuclease (Eurofung)"/>
    <property type="match status" value="1"/>
</dbReference>
<dbReference type="PANTHER" id="PTHR16171:SF7">
    <property type="entry name" value="DNA REPAIR PROTEIN RAD2"/>
    <property type="match status" value="1"/>
</dbReference>
<evidence type="ECO:0000256" key="4">
    <source>
        <dbReference type="ARBA" id="ARBA00022722"/>
    </source>
</evidence>
<dbReference type="InterPro" id="IPR036279">
    <property type="entry name" value="5-3_exonuclease_C_sf"/>
</dbReference>
<dbReference type="AlphaFoldDB" id="A0A0P1KRU1"/>
<dbReference type="PROSITE" id="PS00842">
    <property type="entry name" value="XPG_2"/>
    <property type="match status" value="1"/>
</dbReference>
<evidence type="ECO:0000256" key="12">
    <source>
        <dbReference type="SAM" id="MobiDB-lite"/>
    </source>
</evidence>
<dbReference type="SMART" id="SM00485">
    <property type="entry name" value="XPGN"/>
    <property type="match status" value="1"/>
</dbReference>
<keyword evidence="7" id="KW-0227">DNA damage</keyword>
<dbReference type="GO" id="GO:0016788">
    <property type="term" value="F:hydrolase activity, acting on ester bonds"/>
    <property type="evidence" value="ECO:0007669"/>
    <property type="project" value="InterPro"/>
</dbReference>
<keyword evidence="11" id="KW-0539">Nucleus</keyword>
<feature type="compositionally biased region" description="Acidic residues" evidence="12">
    <location>
        <begin position="693"/>
        <end position="703"/>
    </location>
</feature>
<evidence type="ECO:0000256" key="9">
    <source>
        <dbReference type="ARBA" id="ARBA00022842"/>
    </source>
</evidence>
<dbReference type="Pfam" id="PF00867">
    <property type="entry name" value="XPG_I"/>
    <property type="match status" value="1"/>
</dbReference>
<keyword evidence="5" id="KW-0479">Metal-binding</keyword>
<feature type="compositionally biased region" description="Basic and acidic residues" evidence="12">
    <location>
        <begin position="307"/>
        <end position="321"/>
    </location>
</feature>
<feature type="compositionally biased region" description="Polar residues" evidence="12">
    <location>
        <begin position="517"/>
        <end position="541"/>
    </location>
</feature>
<dbReference type="CDD" id="cd09868">
    <property type="entry name" value="PIN_XPG_RAD2"/>
    <property type="match status" value="2"/>
</dbReference>
<dbReference type="EMBL" id="LN890537">
    <property type="protein sequence ID" value="CUS22468.1"/>
    <property type="molecule type" value="Genomic_DNA"/>
</dbReference>
<comment type="cofactor">
    <cofactor evidence="1">
        <name>Mg(2+)</name>
        <dbReference type="ChEBI" id="CHEBI:18420"/>
    </cofactor>
</comment>
<evidence type="ECO:0000259" key="13">
    <source>
        <dbReference type="SMART" id="SM00484"/>
    </source>
</evidence>
<dbReference type="FunFam" id="1.10.150.20:FF:000057">
    <property type="entry name" value="RAD2p Single-stranded DNA endonuclease"/>
    <property type="match status" value="1"/>
</dbReference>
<evidence type="ECO:0000256" key="1">
    <source>
        <dbReference type="ARBA" id="ARBA00001946"/>
    </source>
</evidence>
<dbReference type="GO" id="GO:0006289">
    <property type="term" value="P:nucleotide-excision repair"/>
    <property type="evidence" value="ECO:0007669"/>
    <property type="project" value="InterPro"/>
</dbReference>
<evidence type="ECO:0000256" key="7">
    <source>
        <dbReference type="ARBA" id="ARBA00022763"/>
    </source>
</evidence>
<feature type="region of interest" description="Disordered" evidence="12">
    <location>
        <begin position="307"/>
        <end position="330"/>
    </location>
</feature>
<keyword evidence="6" id="KW-0255">Endonuclease</keyword>
<dbReference type="PROSITE" id="PS00841">
    <property type="entry name" value="XPG_1"/>
    <property type="match status" value="1"/>
</dbReference>
<feature type="region of interest" description="Disordered" evidence="12">
    <location>
        <begin position="359"/>
        <end position="593"/>
    </location>
</feature>
<feature type="region of interest" description="Disordered" evidence="12">
    <location>
        <begin position="118"/>
        <end position="137"/>
    </location>
</feature>
<evidence type="ECO:0000256" key="2">
    <source>
        <dbReference type="ARBA" id="ARBA00004123"/>
    </source>
</evidence>
<feature type="compositionally biased region" description="Acidic residues" evidence="12">
    <location>
        <begin position="396"/>
        <end position="409"/>
    </location>
</feature>